<evidence type="ECO:0000313" key="4">
    <source>
        <dbReference type="Proteomes" id="UP000426246"/>
    </source>
</evidence>
<keyword evidence="1" id="KW-0732">Signal</keyword>
<name>A0A6B8RTD7_9BACL</name>
<evidence type="ECO:0000313" key="3">
    <source>
        <dbReference type="EMBL" id="QGQ99147.1"/>
    </source>
</evidence>
<organism evidence="3 4">
    <name type="scientific">Paenibacillus psychroresistens</name>
    <dbReference type="NCBI Taxonomy" id="1778678"/>
    <lineage>
        <taxon>Bacteria</taxon>
        <taxon>Bacillati</taxon>
        <taxon>Bacillota</taxon>
        <taxon>Bacilli</taxon>
        <taxon>Bacillales</taxon>
        <taxon>Paenibacillaceae</taxon>
        <taxon>Paenibacillus</taxon>
    </lineage>
</organism>
<dbReference type="SMART" id="SM00060">
    <property type="entry name" value="FN3"/>
    <property type="match status" value="2"/>
</dbReference>
<evidence type="ECO:0000256" key="1">
    <source>
        <dbReference type="SAM" id="SignalP"/>
    </source>
</evidence>
<sequence>MKRRMLKLLMGLVLILSLVPVFTANAATGASTASVTSNSLQLNWTLQSGETAVQIFKNGSFYASTAYTSTYPITGLSPCTSYYFEVRGSAGYSSTTTSTVTTLGCPSAPVITSSTTYNSISLNWSSTNAVEYDLYVDGAFYTTTTATSYSLSATPSRSYSIRVVARNATGQTAQTIKGVATPAFFQTYTQSGMSNNIVVSAGFTNTSSTSSTYIYFSLYRGSTYVGGTSVFLSAGQSSSLNTTLATGQPLGTYRLEVSSTYAVIGGLSFYSN</sequence>
<feature type="chain" id="PRO_5025670641" description="Fibronectin type-III domain-containing protein" evidence="1">
    <location>
        <begin position="27"/>
        <end position="272"/>
    </location>
</feature>
<dbReference type="AlphaFoldDB" id="A0A6B8RTD7"/>
<proteinExistence type="predicted"/>
<dbReference type="Gene3D" id="2.60.40.10">
    <property type="entry name" value="Immunoglobulins"/>
    <property type="match status" value="2"/>
</dbReference>
<keyword evidence="4" id="KW-1185">Reference proteome</keyword>
<gene>
    <name evidence="3" type="ORF">EHS13_31865</name>
</gene>
<evidence type="ECO:0000259" key="2">
    <source>
        <dbReference type="SMART" id="SM00060"/>
    </source>
</evidence>
<reference evidence="4" key="1">
    <citation type="submission" date="2018-11" db="EMBL/GenBank/DDBJ databases">
        <title>Complete genome sequence of Paenibacillus sp. ML311-T8.</title>
        <authorList>
            <person name="Nam Y.-D."/>
            <person name="Kang J."/>
            <person name="Chung W.-H."/>
            <person name="Park Y.S."/>
        </authorList>
    </citation>
    <scope>NUCLEOTIDE SEQUENCE [LARGE SCALE GENOMIC DNA]</scope>
    <source>
        <strain evidence="4">ML311-T8</strain>
    </source>
</reference>
<feature type="domain" description="Fibronectin type-III" evidence="2">
    <location>
        <begin position="24"/>
        <end position="93"/>
    </location>
</feature>
<dbReference type="Proteomes" id="UP000426246">
    <property type="component" value="Chromosome"/>
</dbReference>
<dbReference type="EMBL" id="CP034235">
    <property type="protein sequence ID" value="QGQ99147.1"/>
    <property type="molecule type" value="Genomic_DNA"/>
</dbReference>
<dbReference type="InterPro" id="IPR036116">
    <property type="entry name" value="FN3_sf"/>
</dbReference>
<feature type="signal peptide" evidence="1">
    <location>
        <begin position="1"/>
        <end position="26"/>
    </location>
</feature>
<dbReference type="SUPFAM" id="SSF49265">
    <property type="entry name" value="Fibronectin type III"/>
    <property type="match status" value="1"/>
</dbReference>
<accession>A0A6B8RTD7</accession>
<dbReference type="RefSeq" id="WP_155704256.1">
    <property type="nucleotide sequence ID" value="NZ_CP034235.1"/>
</dbReference>
<dbReference type="InterPro" id="IPR003961">
    <property type="entry name" value="FN3_dom"/>
</dbReference>
<protein>
    <recommendedName>
        <fullName evidence="2">Fibronectin type-III domain-containing protein</fullName>
    </recommendedName>
</protein>
<feature type="domain" description="Fibronectin type-III" evidence="2">
    <location>
        <begin position="103"/>
        <end position="172"/>
    </location>
</feature>
<dbReference type="KEGG" id="ppsc:EHS13_31865"/>
<dbReference type="InterPro" id="IPR013783">
    <property type="entry name" value="Ig-like_fold"/>
</dbReference>
<dbReference type="OrthoDB" id="2593160at2"/>